<keyword evidence="2" id="KW-1185">Reference proteome</keyword>
<dbReference type="EMBL" id="CAJVPU010012337">
    <property type="protein sequence ID" value="CAG8622637.1"/>
    <property type="molecule type" value="Genomic_DNA"/>
</dbReference>
<gene>
    <name evidence="1" type="ORF">DHETER_LOCUS8081</name>
</gene>
<evidence type="ECO:0000313" key="2">
    <source>
        <dbReference type="Proteomes" id="UP000789702"/>
    </source>
</evidence>
<proteinExistence type="predicted"/>
<protein>
    <submittedName>
        <fullName evidence="1">215_t:CDS:1</fullName>
    </submittedName>
</protein>
<evidence type="ECO:0000313" key="1">
    <source>
        <dbReference type="EMBL" id="CAG8622637.1"/>
    </source>
</evidence>
<comment type="caution">
    <text evidence="1">The sequence shown here is derived from an EMBL/GenBank/DDBJ whole genome shotgun (WGS) entry which is preliminary data.</text>
</comment>
<reference evidence="1" key="1">
    <citation type="submission" date="2021-06" db="EMBL/GenBank/DDBJ databases">
        <authorList>
            <person name="Kallberg Y."/>
            <person name="Tangrot J."/>
            <person name="Rosling A."/>
        </authorList>
    </citation>
    <scope>NUCLEOTIDE SEQUENCE</scope>
    <source>
        <strain evidence="1">IL203A</strain>
    </source>
</reference>
<dbReference type="Proteomes" id="UP000789702">
    <property type="component" value="Unassembled WGS sequence"/>
</dbReference>
<organism evidence="1 2">
    <name type="scientific">Dentiscutata heterogama</name>
    <dbReference type="NCBI Taxonomy" id="1316150"/>
    <lineage>
        <taxon>Eukaryota</taxon>
        <taxon>Fungi</taxon>
        <taxon>Fungi incertae sedis</taxon>
        <taxon>Mucoromycota</taxon>
        <taxon>Glomeromycotina</taxon>
        <taxon>Glomeromycetes</taxon>
        <taxon>Diversisporales</taxon>
        <taxon>Gigasporaceae</taxon>
        <taxon>Dentiscutata</taxon>
    </lineage>
</organism>
<sequence length="52" mass="6148">GKEKFIAVQTLAKNWLAYLEVKYKEINIKENLIISKEKSEQNKKKNTNKPKK</sequence>
<name>A0ACA9N1U1_9GLOM</name>
<accession>A0ACA9N1U1</accession>
<feature type="non-terminal residue" evidence="1">
    <location>
        <position position="1"/>
    </location>
</feature>